<evidence type="ECO:0000313" key="4">
    <source>
        <dbReference type="Proteomes" id="UP000743899"/>
    </source>
</evidence>
<evidence type="ECO:0000256" key="1">
    <source>
        <dbReference type="ARBA" id="ARBA00005254"/>
    </source>
</evidence>
<protein>
    <submittedName>
        <fullName evidence="3">Enoyl-CoA hydratase</fullName>
        <ecNumber evidence="3">4.2.1.17</ecNumber>
    </submittedName>
</protein>
<dbReference type="NCBIfam" id="NF005803">
    <property type="entry name" value="PRK07658.1"/>
    <property type="match status" value="1"/>
</dbReference>
<dbReference type="RefSeq" id="WP_161919881.1">
    <property type="nucleotide sequence ID" value="NZ_JAACYS010000013.1"/>
</dbReference>
<dbReference type="EC" id="4.2.1.17" evidence="3"/>
<dbReference type="SUPFAM" id="SSF52096">
    <property type="entry name" value="ClpP/crotonase"/>
    <property type="match status" value="1"/>
</dbReference>
<dbReference type="InterPro" id="IPR029045">
    <property type="entry name" value="ClpP/crotonase-like_dom_sf"/>
</dbReference>
<reference evidence="3 4" key="1">
    <citation type="submission" date="2020-01" db="EMBL/GenBank/DDBJ databases">
        <title>A novel Bacillus sp. from Pasinler.</title>
        <authorList>
            <person name="Adiguzel A."/>
            <person name="Ay H."/>
            <person name="Baltaci M.O."/>
        </authorList>
    </citation>
    <scope>NUCLEOTIDE SEQUENCE [LARGE SCALE GENOMIC DNA]</scope>
    <source>
        <strain evidence="3 4">P1</strain>
    </source>
</reference>
<dbReference type="Proteomes" id="UP000743899">
    <property type="component" value="Unassembled WGS sequence"/>
</dbReference>
<evidence type="ECO:0000256" key="2">
    <source>
        <dbReference type="RuleBase" id="RU003707"/>
    </source>
</evidence>
<name>A0ABX0A0V9_9BACI</name>
<dbReference type="Gene3D" id="3.90.226.10">
    <property type="entry name" value="2-enoyl-CoA Hydratase, Chain A, domain 1"/>
    <property type="match status" value="1"/>
</dbReference>
<comment type="similarity">
    <text evidence="1 2">Belongs to the enoyl-CoA hydratase/isomerase family.</text>
</comment>
<proteinExistence type="inferred from homology"/>
<keyword evidence="3" id="KW-0456">Lyase</keyword>
<dbReference type="InterPro" id="IPR001753">
    <property type="entry name" value="Enoyl-CoA_hydra/iso"/>
</dbReference>
<dbReference type="GO" id="GO:0004300">
    <property type="term" value="F:enoyl-CoA hydratase activity"/>
    <property type="evidence" value="ECO:0007669"/>
    <property type="project" value="UniProtKB-EC"/>
</dbReference>
<comment type="caution">
    <text evidence="3">The sequence shown here is derived from an EMBL/GenBank/DDBJ whole genome shotgun (WGS) entry which is preliminary data.</text>
</comment>
<dbReference type="PANTHER" id="PTHR11941:SF175">
    <property type="entry name" value="ENOYL-COA HYDRATASE-RELATED"/>
    <property type="match status" value="1"/>
</dbReference>
<dbReference type="EMBL" id="JAACYS010000013">
    <property type="protein sequence ID" value="NCU17043.1"/>
    <property type="molecule type" value="Genomic_DNA"/>
</dbReference>
<dbReference type="CDD" id="cd06558">
    <property type="entry name" value="crotonase-like"/>
    <property type="match status" value="1"/>
</dbReference>
<sequence length="257" mass="27587">MEFLKQEVVNKTAVVTINRPPANALAGAVITELDQILHDLETNNDIRVIVLKGEGRFFSAGADIKEFTSIDSGEKAIELATNGQKLMDRIENFPKPIIASIHGAALGGGLELAMSCHIRIVSENAKLGLPELSLGIIPGFAGTQRLPKYVGTAKAAEMMLTAEPISGVDAVKFGLANVAVPEEDLYEETMKLAKKIETKSPASIKAVLNLLTYAKTEQFSQGVEAEAKAFGEVFLTEDAKEGVSAFLEKRQPNFTGN</sequence>
<accession>A0ABX0A0V9</accession>
<organism evidence="3 4">
    <name type="scientific">Pallidibacillus pasinlerensis</name>
    <dbReference type="NCBI Taxonomy" id="2703818"/>
    <lineage>
        <taxon>Bacteria</taxon>
        <taxon>Bacillati</taxon>
        <taxon>Bacillota</taxon>
        <taxon>Bacilli</taxon>
        <taxon>Bacillales</taxon>
        <taxon>Bacillaceae</taxon>
        <taxon>Pallidibacillus</taxon>
    </lineage>
</organism>
<dbReference type="InterPro" id="IPR018376">
    <property type="entry name" value="Enoyl-CoA_hyd/isom_CS"/>
</dbReference>
<gene>
    <name evidence="3" type="ORF">GW534_04550</name>
</gene>
<dbReference type="PROSITE" id="PS00166">
    <property type="entry name" value="ENOYL_COA_HYDRATASE"/>
    <property type="match status" value="1"/>
</dbReference>
<dbReference type="Pfam" id="PF00378">
    <property type="entry name" value="ECH_1"/>
    <property type="match status" value="1"/>
</dbReference>
<dbReference type="PANTHER" id="PTHR11941">
    <property type="entry name" value="ENOYL-COA HYDRATASE-RELATED"/>
    <property type="match status" value="1"/>
</dbReference>
<keyword evidence="4" id="KW-1185">Reference proteome</keyword>
<evidence type="ECO:0000313" key="3">
    <source>
        <dbReference type="EMBL" id="NCU17043.1"/>
    </source>
</evidence>